<sequence length="155" mass="17075">MSNTANIPTPRTVMPHPHPTLHAMHFFRPSTATVPRTGQAGFLTLSLAHPARSFPLLYPRHQSFCAGPLTLPISRSSHRQSNCRTWAAMPSCTPITPDIMSYRKREADVHRKGCQSEADHGLGGGARLNPCWFDRSCRDLAVDDIWAGVGASVKF</sequence>
<dbReference type="Proteomes" id="UP000799764">
    <property type="component" value="Unassembled WGS sequence"/>
</dbReference>
<comment type="caution">
    <text evidence="1">The sequence shown here is derived from an EMBL/GenBank/DDBJ whole genome shotgun (WGS) entry which is preliminary data.</text>
</comment>
<evidence type="ECO:0000313" key="2">
    <source>
        <dbReference type="Proteomes" id="UP000799764"/>
    </source>
</evidence>
<name>A0A9P4UE08_9PLEO</name>
<keyword evidence="2" id="KW-1185">Reference proteome</keyword>
<organism evidence="1 2">
    <name type="scientific">Karstenula rhodostoma CBS 690.94</name>
    <dbReference type="NCBI Taxonomy" id="1392251"/>
    <lineage>
        <taxon>Eukaryota</taxon>
        <taxon>Fungi</taxon>
        <taxon>Dikarya</taxon>
        <taxon>Ascomycota</taxon>
        <taxon>Pezizomycotina</taxon>
        <taxon>Dothideomycetes</taxon>
        <taxon>Pleosporomycetidae</taxon>
        <taxon>Pleosporales</taxon>
        <taxon>Massarineae</taxon>
        <taxon>Didymosphaeriaceae</taxon>
        <taxon>Karstenula</taxon>
    </lineage>
</organism>
<reference evidence="1" key="1">
    <citation type="journal article" date="2020" name="Stud. Mycol.">
        <title>101 Dothideomycetes genomes: a test case for predicting lifestyles and emergence of pathogens.</title>
        <authorList>
            <person name="Haridas S."/>
            <person name="Albert R."/>
            <person name="Binder M."/>
            <person name="Bloem J."/>
            <person name="Labutti K."/>
            <person name="Salamov A."/>
            <person name="Andreopoulos B."/>
            <person name="Baker S."/>
            <person name="Barry K."/>
            <person name="Bills G."/>
            <person name="Bluhm B."/>
            <person name="Cannon C."/>
            <person name="Castanera R."/>
            <person name="Culley D."/>
            <person name="Daum C."/>
            <person name="Ezra D."/>
            <person name="Gonzalez J."/>
            <person name="Henrissat B."/>
            <person name="Kuo A."/>
            <person name="Liang C."/>
            <person name="Lipzen A."/>
            <person name="Lutzoni F."/>
            <person name="Magnuson J."/>
            <person name="Mondo S."/>
            <person name="Nolan M."/>
            <person name="Ohm R."/>
            <person name="Pangilinan J."/>
            <person name="Park H.-J."/>
            <person name="Ramirez L."/>
            <person name="Alfaro M."/>
            <person name="Sun H."/>
            <person name="Tritt A."/>
            <person name="Yoshinaga Y."/>
            <person name="Zwiers L.-H."/>
            <person name="Turgeon B."/>
            <person name="Goodwin S."/>
            <person name="Spatafora J."/>
            <person name="Crous P."/>
            <person name="Grigoriev I."/>
        </authorList>
    </citation>
    <scope>NUCLEOTIDE SEQUENCE</scope>
    <source>
        <strain evidence="1">CBS 690.94</strain>
    </source>
</reference>
<accession>A0A9P4UE08</accession>
<dbReference type="OrthoDB" id="10599498at2759"/>
<dbReference type="EMBL" id="MU001499">
    <property type="protein sequence ID" value="KAF2445717.1"/>
    <property type="molecule type" value="Genomic_DNA"/>
</dbReference>
<protein>
    <submittedName>
        <fullName evidence="1">Uncharacterized protein</fullName>
    </submittedName>
</protein>
<dbReference type="AlphaFoldDB" id="A0A9P4UE08"/>
<proteinExistence type="predicted"/>
<evidence type="ECO:0000313" key="1">
    <source>
        <dbReference type="EMBL" id="KAF2445717.1"/>
    </source>
</evidence>
<gene>
    <name evidence="1" type="ORF">P171DRAFT_271790</name>
</gene>